<reference evidence="2" key="1">
    <citation type="journal article" date="2021" name="Open Biol.">
        <title>Shared evolutionary footprints suggest mitochondrial oxidative damage underlies multiple complex I losses in fungi.</title>
        <authorList>
            <person name="Schikora-Tamarit M.A."/>
            <person name="Marcet-Houben M."/>
            <person name="Nosek J."/>
            <person name="Gabaldon T."/>
        </authorList>
    </citation>
    <scope>NUCLEOTIDE SEQUENCE</scope>
    <source>
        <strain evidence="2">NCAIM Y.01608</strain>
    </source>
</reference>
<protein>
    <submittedName>
        <fullName evidence="2">Uncharacterized protein</fullName>
    </submittedName>
</protein>
<keyword evidence="1" id="KW-0812">Transmembrane</keyword>
<dbReference type="PANTHER" id="PTHR40368:SF1">
    <property type="entry name" value="YALI0F14399P"/>
    <property type="match status" value="1"/>
</dbReference>
<organism evidence="2 3">
    <name type="scientific">Ogataea polymorpha</name>
    <dbReference type="NCBI Taxonomy" id="460523"/>
    <lineage>
        <taxon>Eukaryota</taxon>
        <taxon>Fungi</taxon>
        <taxon>Dikarya</taxon>
        <taxon>Ascomycota</taxon>
        <taxon>Saccharomycotina</taxon>
        <taxon>Pichiomycetes</taxon>
        <taxon>Pichiales</taxon>
        <taxon>Pichiaceae</taxon>
        <taxon>Ogataea</taxon>
    </lineage>
</organism>
<dbReference type="Proteomes" id="UP000788993">
    <property type="component" value="Unassembled WGS sequence"/>
</dbReference>
<evidence type="ECO:0000313" key="3">
    <source>
        <dbReference type="Proteomes" id="UP000788993"/>
    </source>
</evidence>
<dbReference type="PANTHER" id="PTHR40368">
    <property type="entry name" value="YALI0F14399P"/>
    <property type="match status" value="1"/>
</dbReference>
<evidence type="ECO:0000313" key="2">
    <source>
        <dbReference type="EMBL" id="KAH3659608.1"/>
    </source>
</evidence>
<keyword evidence="3" id="KW-1185">Reference proteome</keyword>
<reference evidence="2" key="2">
    <citation type="submission" date="2021-01" db="EMBL/GenBank/DDBJ databases">
        <authorList>
            <person name="Schikora-Tamarit M.A."/>
        </authorList>
    </citation>
    <scope>NUCLEOTIDE SEQUENCE</scope>
    <source>
        <strain evidence="2">NCAIM Y.01608</strain>
    </source>
</reference>
<gene>
    <name evidence="2" type="ORF">OGATHE_005653</name>
</gene>
<comment type="caution">
    <text evidence="2">The sequence shown here is derived from an EMBL/GenBank/DDBJ whole genome shotgun (WGS) entry which is preliminary data.</text>
</comment>
<keyword evidence="1" id="KW-1133">Transmembrane helix</keyword>
<evidence type="ECO:0000256" key="1">
    <source>
        <dbReference type="SAM" id="Phobius"/>
    </source>
</evidence>
<keyword evidence="1" id="KW-0472">Membrane</keyword>
<feature type="transmembrane region" description="Helical" evidence="1">
    <location>
        <begin position="210"/>
        <end position="232"/>
    </location>
</feature>
<sequence>MLFPLLLLVGSALAGRIRPFPDPEDDISKLPVYARNDAVPLQCNARQIDNGEHKFDSQGNVVYADFLKCQETAKPLALKYGLDEQIECTVKFEDEIYHLFQLYLHNDAPFSCKVDVKPKSGVGVPIVFQFRGVVEESHFDLDPNVNVLFMTKDNQIVSGTAWSSSLNTTKVIIGDSVPLKFDVKWLGNGNKDTDASGMTFVRFPKHHSPLIIAMYCAGSLVVGAVVAIGLGYKRISKKIQLSDLNKVD</sequence>
<dbReference type="AlphaFoldDB" id="A0A9P8NTL9"/>
<dbReference type="EMBL" id="JAEUBD010001504">
    <property type="protein sequence ID" value="KAH3659608.1"/>
    <property type="molecule type" value="Genomic_DNA"/>
</dbReference>
<name>A0A9P8NTL9_9ASCO</name>
<proteinExistence type="predicted"/>
<accession>A0A9P8NTL9</accession>